<accession>A0A0A2XHG9</accession>
<keyword evidence="1" id="KW-0472">Membrane</keyword>
<dbReference type="EMBL" id="JPXS01000053">
    <property type="protein sequence ID" value="KGQ30095.1"/>
    <property type="molecule type" value="Genomic_DNA"/>
</dbReference>
<keyword evidence="1" id="KW-1133">Transmembrane helix</keyword>
<feature type="transmembrane region" description="Helical" evidence="1">
    <location>
        <begin position="204"/>
        <end position="232"/>
    </location>
</feature>
<reference evidence="2 3" key="1">
    <citation type="submission" date="2014-08" db="EMBL/GenBank/DDBJ databases">
        <title>Chaperone-usher fimbriae in a diverse selection of Gallibacterium genomes.</title>
        <authorList>
            <person name="Kudirkiene E."/>
            <person name="Bager R.J."/>
            <person name="Johnson T.J."/>
            <person name="Bojesen A.M."/>
        </authorList>
    </citation>
    <scope>NUCLEOTIDE SEQUENCE [LARGE SCALE GENOMIC DNA]</scope>
    <source>
        <strain evidence="2 3">20558/3kl.</strain>
    </source>
</reference>
<evidence type="ECO:0000256" key="1">
    <source>
        <dbReference type="SAM" id="Phobius"/>
    </source>
</evidence>
<keyword evidence="1" id="KW-0812">Transmembrane</keyword>
<evidence type="ECO:0000313" key="3">
    <source>
        <dbReference type="Proteomes" id="UP000030526"/>
    </source>
</evidence>
<comment type="caution">
    <text evidence="2">The sequence shown here is derived from an EMBL/GenBank/DDBJ whole genome shotgun (WGS) entry which is preliminary data.</text>
</comment>
<feature type="transmembrane region" description="Helical" evidence="1">
    <location>
        <begin position="344"/>
        <end position="366"/>
    </location>
</feature>
<gene>
    <name evidence="2" type="ORF">JP32_09635</name>
</gene>
<feature type="transmembrane region" description="Helical" evidence="1">
    <location>
        <begin position="48"/>
        <end position="69"/>
    </location>
</feature>
<evidence type="ECO:0000313" key="2">
    <source>
        <dbReference type="EMBL" id="KGQ30095.1"/>
    </source>
</evidence>
<feature type="transmembrane region" description="Helical" evidence="1">
    <location>
        <begin position="89"/>
        <end position="107"/>
    </location>
</feature>
<organism evidence="2 3">
    <name type="scientific">Gallibacterium anatis</name>
    <dbReference type="NCBI Taxonomy" id="750"/>
    <lineage>
        <taxon>Bacteria</taxon>
        <taxon>Pseudomonadati</taxon>
        <taxon>Pseudomonadota</taxon>
        <taxon>Gammaproteobacteria</taxon>
        <taxon>Pasteurellales</taxon>
        <taxon>Pasteurellaceae</taxon>
        <taxon>Gallibacterium</taxon>
    </lineage>
</organism>
<feature type="transmembrane region" description="Helical" evidence="1">
    <location>
        <begin position="119"/>
        <end position="147"/>
    </location>
</feature>
<sequence>MRKIIFYWLFLTWLFNIKYNFIPLHPSFTMGVIGLYLAFQNYINRERIAVNVLPLAFLFVPFSFSLLLAKLLNPSGFEVAYLIQNGLTPIIYLFAAYFLYCFATWIYQPVDYQKLTSIWITAVVIQSILTIGVNILPFMQQLLLFLIKYSEGRGLIIASLEQGNRFIGFGTQFFGAGIIYAFTLILLSFRLSKQRKSILFIRDLILFAFISLVGLLLARTVLVGIAIGAVIFCFQRYFINYYRLALFCFLLIPGVLLLLLLFLYAVLNNLLGIDLMHSKLFYFAAELFINLFSGQGLETESTDILLEMYQILPTTLTTWLVGDGFYLAQNSVDGLYYMGTDVGYLRIIFATGIIGVVINIAVHAYLCAKTMAITPSRAILYFALLSLYLILLIKGMVSFIALFGYLYIAELANGTEKNAG</sequence>
<name>A0A0A2XHG9_9PAST</name>
<feature type="transmembrane region" description="Helical" evidence="1">
    <location>
        <begin position="244"/>
        <end position="267"/>
    </location>
</feature>
<protein>
    <submittedName>
        <fullName evidence="2">Uncharacterized protein</fullName>
    </submittedName>
</protein>
<feature type="transmembrane region" description="Helical" evidence="1">
    <location>
        <begin position="167"/>
        <end position="192"/>
    </location>
</feature>
<feature type="transmembrane region" description="Helical" evidence="1">
    <location>
        <begin position="378"/>
        <end position="408"/>
    </location>
</feature>
<dbReference type="Proteomes" id="UP000030526">
    <property type="component" value="Unassembled WGS sequence"/>
</dbReference>
<feature type="transmembrane region" description="Helical" evidence="1">
    <location>
        <begin position="20"/>
        <end position="39"/>
    </location>
</feature>
<proteinExistence type="predicted"/>
<dbReference type="AlphaFoldDB" id="A0A0A2XHG9"/>
<dbReference type="RefSeq" id="WP_039084558.1">
    <property type="nucleotide sequence ID" value="NZ_JPXS01000053.1"/>
</dbReference>